<evidence type="ECO:0000313" key="15">
    <source>
        <dbReference type="EMBL" id="CAF3914426.1"/>
    </source>
</evidence>
<dbReference type="GO" id="GO:0005634">
    <property type="term" value="C:nucleus"/>
    <property type="evidence" value="ECO:0007669"/>
    <property type="project" value="UniProtKB-SubCell"/>
</dbReference>
<dbReference type="EMBL" id="CAJOBI010324721">
    <property type="protein sequence ID" value="CAF5190105.1"/>
    <property type="molecule type" value="Genomic_DNA"/>
</dbReference>
<dbReference type="Proteomes" id="UP000663856">
    <property type="component" value="Unassembled WGS sequence"/>
</dbReference>
<evidence type="ECO:0000313" key="18">
    <source>
        <dbReference type="EMBL" id="CAF5190105.1"/>
    </source>
</evidence>
<sequence length="244" mass="27784">MLFEQYHPQDLLTPSVNDDGIHKLDSSLTSLDFYLLDDIDLYLNSVPSIKATNNDLINDSPHDISQHQEEFFFDIDFDNLNTFNEKSDVFAESIPIEEIDIEKWISQASFPSPPMDTNTSPSSNADDASSLLSWIGDESPVNTDMIVPPSPSLSSTDSSSMPSTKKQKLSTTERKLRKKDQNKSAAEKYRIKKKSEHHQLLDRQSKLKDINLELKLELENLTYRVEQFKQLFANLSEINPSISI</sequence>
<keyword evidence="3" id="KW-0805">Transcription regulation</keyword>
<dbReference type="Proteomes" id="UP000663887">
    <property type="component" value="Unassembled WGS sequence"/>
</dbReference>
<evidence type="ECO:0000313" key="16">
    <source>
        <dbReference type="EMBL" id="CAF4053742.1"/>
    </source>
</evidence>
<evidence type="ECO:0000256" key="5">
    <source>
        <dbReference type="ARBA" id="ARBA00023163"/>
    </source>
</evidence>
<dbReference type="Proteomes" id="UP000681967">
    <property type="component" value="Unassembled WGS sequence"/>
</dbReference>
<evidence type="ECO:0000313" key="11">
    <source>
        <dbReference type="EMBL" id="CAF1917935.1"/>
    </source>
</evidence>
<accession>A0A818WQ93</accession>
<dbReference type="EMBL" id="CAJNRE010000094">
    <property type="protein sequence ID" value="CAF1917935.1"/>
    <property type="molecule type" value="Genomic_DNA"/>
</dbReference>
<dbReference type="Gene3D" id="1.20.5.170">
    <property type="match status" value="1"/>
</dbReference>
<comment type="similarity">
    <text evidence="2">Belongs to the bZIP family.</text>
</comment>
<feature type="compositionally biased region" description="Low complexity" evidence="7">
    <location>
        <begin position="120"/>
        <end position="133"/>
    </location>
</feature>
<dbReference type="AlphaFoldDB" id="A0A818WQ93"/>
<keyword evidence="6" id="KW-0539">Nucleus</keyword>
<dbReference type="Proteomes" id="UP000663866">
    <property type="component" value="Unassembled WGS sequence"/>
</dbReference>
<evidence type="ECO:0000313" key="12">
    <source>
        <dbReference type="EMBL" id="CAF1986490.1"/>
    </source>
</evidence>
<keyword evidence="4" id="KW-0238">DNA-binding</keyword>
<dbReference type="GO" id="GO:0001228">
    <property type="term" value="F:DNA-binding transcription activator activity, RNA polymerase II-specific"/>
    <property type="evidence" value="ECO:0007669"/>
    <property type="project" value="TreeGrafter"/>
</dbReference>
<dbReference type="PROSITE" id="PS50217">
    <property type="entry name" value="BZIP"/>
    <property type="match status" value="1"/>
</dbReference>
<dbReference type="EMBL" id="CAJNRG010011679">
    <property type="protein sequence ID" value="CAF2134377.1"/>
    <property type="molecule type" value="Genomic_DNA"/>
</dbReference>
<dbReference type="EMBL" id="CAJOBH010007503">
    <property type="protein sequence ID" value="CAF4086034.1"/>
    <property type="molecule type" value="Genomic_DNA"/>
</dbReference>
<keyword evidence="20" id="KW-1185">Reference proteome</keyword>
<dbReference type="Proteomes" id="UP000676336">
    <property type="component" value="Unassembled WGS sequence"/>
</dbReference>
<feature type="compositionally biased region" description="Low complexity" evidence="7">
    <location>
        <begin position="152"/>
        <end position="163"/>
    </location>
</feature>
<dbReference type="Proteomes" id="UP000663824">
    <property type="component" value="Unassembled WGS sequence"/>
</dbReference>
<dbReference type="Proteomes" id="UP000663834">
    <property type="component" value="Unassembled WGS sequence"/>
</dbReference>
<dbReference type="EMBL" id="CAJNRF010000894">
    <property type="protein sequence ID" value="CAF1986490.1"/>
    <property type="molecule type" value="Genomic_DNA"/>
</dbReference>
<reference evidence="14" key="1">
    <citation type="submission" date="2021-02" db="EMBL/GenBank/DDBJ databases">
        <authorList>
            <person name="Nowell W R."/>
        </authorList>
    </citation>
    <scope>NUCLEOTIDE SEQUENCE</scope>
</reference>
<dbReference type="EMBL" id="CAJOBG010001292">
    <property type="protein sequence ID" value="CAF3914426.1"/>
    <property type="molecule type" value="Genomic_DNA"/>
</dbReference>
<evidence type="ECO:0000259" key="8">
    <source>
        <dbReference type="PROSITE" id="PS50217"/>
    </source>
</evidence>
<name>A0A818WQ93_9BILA</name>
<dbReference type="Proteomes" id="UP000681720">
    <property type="component" value="Unassembled WGS sequence"/>
</dbReference>
<evidence type="ECO:0000313" key="20">
    <source>
        <dbReference type="Proteomes" id="UP000663866"/>
    </source>
</evidence>
<evidence type="ECO:0000256" key="4">
    <source>
        <dbReference type="ARBA" id="ARBA00023125"/>
    </source>
</evidence>
<dbReference type="EMBL" id="CAJNOV010011349">
    <property type="protein sequence ID" value="CAF1445105.1"/>
    <property type="molecule type" value="Genomic_DNA"/>
</dbReference>
<feature type="region of interest" description="Disordered" evidence="7">
    <location>
        <begin position="108"/>
        <end position="188"/>
    </location>
</feature>
<evidence type="ECO:0000256" key="1">
    <source>
        <dbReference type="ARBA" id="ARBA00004123"/>
    </source>
</evidence>
<dbReference type="InterPro" id="IPR004827">
    <property type="entry name" value="bZIP"/>
</dbReference>
<keyword evidence="5" id="KW-0804">Transcription</keyword>
<evidence type="ECO:0000256" key="7">
    <source>
        <dbReference type="SAM" id="MobiDB-lite"/>
    </source>
</evidence>
<feature type="domain" description="BZIP" evidence="8">
    <location>
        <begin position="172"/>
        <end position="235"/>
    </location>
</feature>
<dbReference type="Proteomes" id="UP000663842">
    <property type="component" value="Unassembled WGS sequence"/>
</dbReference>
<dbReference type="PANTHER" id="PTHR13044">
    <property type="entry name" value="ACTIVATING TRANSCRIPTION FACTOR ATF 4/5"/>
    <property type="match status" value="1"/>
</dbReference>
<dbReference type="OrthoDB" id="5847285at2759"/>
<dbReference type="EMBL" id="CAJOBJ010006186">
    <property type="protein sequence ID" value="CAF4053742.1"/>
    <property type="molecule type" value="Genomic_DNA"/>
</dbReference>
<dbReference type="Pfam" id="PF00170">
    <property type="entry name" value="bZIP_1"/>
    <property type="match status" value="1"/>
</dbReference>
<organism evidence="14 19">
    <name type="scientific">Rotaria magnacalcarata</name>
    <dbReference type="NCBI Taxonomy" id="392030"/>
    <lineage>
        <taxon>Eukaryota</taxon>
        <taxon>Metazoa</taxon>
        <taxon>Spiralia</taxon>
        <taxon>Gnathifera</taxon>
        <taxon>Rotifera</taxon>
        <taxon>Eurotatoria</taxon>
        <taxon>Bdelloidea</taxon>
        <taxon>Philodinida</taxon>
        <taxon>Philodinidae</taxon>
        <taxon>Rotaria</taxon>
    </lineage>
</organism>
<comment type="caution">
    <text evidence="14">The sequence shown here is derived from an EMBL/GenBank/DDBJ whole genome shotgun (WGS) entry which is preliminary data.</text>
</comment>
<dbReference type="Proteomes" id="UP000663855">
    <property type="component" value="Unassembled WGS sequence"/>
</dbReference>
<evidence type="ECO:0000256" key="2">
    <source>
        <dbReference type="ARBA" id="ARBA00007163"/>
    </source>
</evidence>
<comment type="subcellular location">
    <subcellularLocation>
        <location evidence="1">Nucleus</location>
    </subcellularLocation>
</comment>
<dbReference type="CDD" id="cd14692">
    <property type="entry name" value="bZIP_ATF4"/>
    <property type="match status" value="1"/>
</dbReference>
<evidence type="ECO:0000313" key="14">
    <source>
        <dbReference type="EMBL" id="CAF3727010.1"/>
    </source>
</evidence>
<dbReference type="EMBL" id="CAJNOW010000019">
    <property type="protein sequence ID" value="CAF1208947.1"/>
    <property type="molecule type" value="Genomic_DNA"/>
</dbReference>
<dbReference type="PROSITE" id="PS00036">
    <property type="entry name" value="BZIP_BASIC"/>
    <property type="match status" value="1"/>
</dbReference>
<evidence type="ECO:0000313" key="17">
    <source>
        <dbReference type="EMBL" id="CAF4086034.1"/>
    </source>
</evidence>
<gene>
    <name evidence="17" type="ORF">BYL167_LOCUS18341</name>
    <name evidence="10" type="ORF">CJN711_LOCUS24264</name>
    <name evidence="16" type="ORF">GIL414_LOCUS14563</name>
    <name evidence="9" type="ORF">KQP761_LOCUS233</name>
    <name evidence="11" type="ORF">MBJ925_LOCUS1468</name>
    <name evidence="15" type="ORF">OVN521_LOCUS10223</name>
    <name evidence="18" type="ORF">SMN809_LOCUS71976</name>
    <name evidence="14" type="ORF">UXM345_LOCUS578</name>
    <name evidence="12" type="ORF">WKI299_LOCUS4051</name>
    <name evidence="13" type="ORF">XDN619_LOCUS25356</name>
</gene>
<dbReference type="PANTHER" id="PTHR13044:SF14">
    <property type="entry name" value="CRYPTOCEPHAL, ISOFORM A"/>
    <property type="match status" value="1"/>
</dbReference>
<evidence type="ECO:0000313" key="19">
    <source>
        <dbReference type="Proteomes" id="UP000663842"/>
    </source>
</evidence>
<proteinExistence type="inferred from homology"/>
<evidence type="ECO:0000256" key="6">
    <source>
        <dbReference type="ARBA" id="ARBA00023242"/>
    </source>
</evidence>
<evidence type="ECO:0000256" key="3">
    <source>
        <dbReference type="ARBA" id="ARBA00023015"/>
    </source>
</evidence>
<dbReference type="EMBL" id="CAJOBF010000025">
    <property type="protein sequence ID" value="CAF3727010.1"/>
    <property type="molecule type" value="Genomic_DNA"/>
</dbReference>
<feature type="compositionally biased region" description="Basic and acidic residues" evidence="7">
    <location>
        <begin position="171"/>
        <end position="188"/>
    </location>
</feature>
<dbReference type="InterPro" id="IPR046347">
    <property type="entry name" value="bZIP_sf"/>
</dbReference>
<dbReference type="SMART" id="SM00338">
    <property type="entry name" value="BRLZ"/>
    <property type="match status" value="1"/>
</dbReference>
<evidence type="ECO:0000313" key="9">
    <source>
        <dbReference type="EMBL" id="CAF1208947.1"/>
    </source>
</evidence>
<evidence type="ECO:0000313" key="10">
    <source>
        <dbReference type="EMBL" id="CAF1445105.1"/>
    </source>
</evidence>
<evidence type="ECO:0000313" key="13">
    <source>
        <dbReference type="EMBL" id="CAF2134377.1"/>
    </source>
</evidence>
<feature type="compositionally biased region" description="Polar residues" evidence="7">
    <location>
        <begin position="108"/>
        <end position="119"/>
    </location>
</feature>
<dbReference type="SUPFAM" id="SSF57959">
    <property type="entry name" value="Leucine zipper domain"/>
    <property type="match status" value="1"/>
</dbReference>
<dbReference type="GO" id="GO:0000977">
    <property type="term" value="F:RNA polymerase II transcription regulatory region sequence-specific DNA binding"/>
    <property type="evidence" value="ECO:0007669"/>
    <property type="project" value="TreeGrafter"/>
</dbReference>
<protein>
    <recommendedName>
        <fullName evidence="8">BZIP domain-containing protein</fullName>
    </recommendedName>
</protein>